<name>A0A6C0AYX3_9ZZZZ</name>
<sequence>MSTISIENLNQKLREIYEHYKNDEYILNKLSNHINNDLVTLLINTKKQQKGRQDRKLLLIKGHDKFVKEFVNGNKYFYCSTTEIFFKYNNEHYYIIKEDDIIHSILTALSHPDNKHQLQYYEQQLLPWKFKIKTSIIKQIKELSLFTSIPESLTIQNIINIFFEKIFYTKNEVKYFLTILGDNILKKSFNNIYLISPSAKIMIQLLENQGGKYFGHIPIQNAFRYKYHDHPYSDCRLINIKNIKLNIEEILGGLAIPIIDIFVVCCYYSNRYGSADKYLNMCQDNILRNHAFYLKNNDQSAILDNFIKSKIQISLGSTISIKNMLYLCKCYLDQNNISGVIFTSTIKTLLKNKLNYDEFDEVFYGYTSLDLPLVSNFIKFWDSSMKEDIDEYFLEIDEICILFKQFLGGKCTLEIKDSEILNLIKHFYPEIVIENNKYIYGITSKSWSKKDEIKDFLRDYNNINNLTTYELYVEYTKKNNKKNNTLIVNKSYFDLFITEYYKDISLI</sequence>
<organism evidence="1">
    <name type="scientific">viral metagenome</name>
    <dbReference type="NCBI Taxonomy" id="1070528"/>
    <lineage>
        <taxon>unclassified sequences</taxon>
        <taxon>metagenomes</taxon>
        <taxon>organismal metagenomes</taxon>
    </lineage>
</organism>
<protein>
    <submittedName>
        <fullName evidence="1">Uncharacterized protein</fullName>
    </submittedName>
</protein>
<reference evidence="1" key="1">
    <citation type="journal article" date="2020" name="Nature">
        <title>Giant virus diversity and host interactions through global metagenomics.</title>
        <authorList>
            <person name="Schulz F."/>
            <person name="Roux S."/>
            <person name="Paez-Espino D."/>
            <person name="Jungbluth S."/>
            <person name="Walsh D.A."/>
            <person name="Denef V.J."/>
            <person name="McMahon K.D."/>
            <person name="Konstantinidis K.T."/>
            <person name="Eloe-Fadrosh E.A."/>
            <person name="Kyrpides N.C."/>
            <person name="Woyke T."/>
        </authorList>
    </citation>
    <scope>NUCLEOTIDE SEQUENCE</scope>
    <source>
        <strain evidence="1">GVMAG-S-ERX556022-25</strain>
    </source>
</reference>
<dbReference type="EMBL" id="MN738808">
    <property type="protein sequence ID" value="QHS84441.1"/>
    <property type="molecule type" value="Genomic_DNA"/>
</dbReference>
<dbReference type="AlphaFoldDB" id="A0A6C0AYX3"/>
<accession>A0A6C0AYX3</accession>
<proteinExistence type="predicted"/>
<evidence type="ECO:0000313" key="1">
    <source>
        <dbReference type="EMBL" id="QHS84441.1"/>
    </source>
</evidence>